<comment type="caution">
    <text evidence="1">The sequence shown here is derived from an EMBL/GenBank/DDBJ whole genome shotgun (WGS) entry which is preliminary data.</text>
</comment>
<accession>A0ABR9WE68</accession>
<gene>
    <name evidence="1" type="ORF">IEE83_17695</name>
</gene>
<name>A0ABR9WE68_9BACT</name>
<keyword evidence="2" id="KW-1185">Reference proteome</keyword>
<evidence type="ECO:0000313" key="2">
    <source>
        <dbReference type="Proteomes" id="UP000634134"/>
    </source>
</evidence>
<organism evidence="1 2">
    <name type="scientific">Dyadobacter subterraneus</name>
    <dbReference type="NCBI Taxonomy" id="2773304"/>
    <lineage>
        <taxon>Bacteria</taxon>
        <taxon>Pseudomonadati</taxon>
        <taxon>Bacteroidota</taxon>
        <taxon>Cytophagia</taxon>
        <taxon>Cytophagales</taxon>
        <taxon>Spirosomataceae</taxon>
        <taxon>Dyadobacter</taxon>
    </lineage>
</organism>
<evidence type="ECO:0000313" key="1">
    <source>
        <dbReference type="EMBL" id="MBE9463720.1"/>
    </source>
</evidence>
<dbReference type="Proteomes" id="UP000634134">
    <property type="component" value="Unassembled WGS sequence"/>
</dbReference>
<sequence>MNNESEVRPEMYVNGGLVIGSKKREPFFENAVSGEILTSAVSDKVSVKDILAVVANFSLGITNTVSRLTFATLTYLVTAGSAGR</sequence>
<dbReference type="RefSeq" id="WP_194121836.1">
    <property type="nucleotide sequence ID" value="NZ_JACYGY010000001.1"/>
</dbReference>
<proteinExistence type="predicted"/>
<protein>
    <submittedName>
        <fullName evidence="1">Uncharacterized protein</fullName>
    </submittedName>
</protein>
<reference evidence="2" key="1">
    <citation type="submission" date="2023-07" db="EMBL/GenBank/DDBJ databases">
        <title>Dyadobacter sp. nov 'subterranea' isolated from contaminted grondwater.</title>
        <authorList>
            <person name="Szabo I."/>
            <person name="Al-Omari J."/>
            <person name="Szerdahelyi S.G."/>
            <person name="Rado J."/>
        </authorList>
    </citation>
    <scope>NUCLEOTIDE SEQUENCE [LARGE SCALE GENOMIC DNA]</scope>
    <source>
        <strain evidence="2">UP-52</strain>
    </source>
</reference>
<dbReference type="EMBL" id="JACYGY010000001">
    <property type="protein sequence ID" value="MBE9463720.1"/>
    <property type="molecule type" value="Genomic_DNA"/>
</dbReference>